<dbReference type="InterPro" id="IPR022754">
    <property type="entry name" value="DNA_pol_III_gamma-3"/>
</dbReference>
<evidence type="ECO:0000256" key="5">
    <source>
        <dbReference type="ARBA" id="ARBA00022723"/>
    </source>
</evidence>
<dbReference type="InterPro" id="IPR038249">
    <property type="entry name" value="PolIII_tau_V_sf"/>
</dbReference>
<dbReference type="EC" id="2.7.7.7" evidence="11"/>
<dbReference type="Gene3D" id="3.30.300.150">
    <property type="entry name" value="DNA polymerase III, tau subunit, domain V"/>
    <property type="match status" value="1"/>
</dbReference>
<dbReference type="InterPro" id="IPR012763">
    <property type="entry name" value="DNA_pol_III_sug/sutau_N"/>
</dbReference>
<keyword evidence="6 11" id="KW-0547">Nucleotide-binding</keyword>
<feature type="compositionally biased region" description="Acidic residues" evidence="12">
    <location>
        <begin position="415"/>
        <end position="426"/>
    </location>
</feature>
<evidence type="ECO:0000256" key="8">
    <source>
        <dbReference type="ARBA" id="ARBA00022840"/>
    </source>
</evidence>
<dbReference type="InterPro" id="IPR045085">
    <property type="entry name" value="HLD_clamp_pol_III_gamma_tau"/>
</dbReference>
<evidence type="ECO:0000313" key="14">
    <source>
        <dbReference type="EMBL" id="RUO28936.1"/>
    </source>
</evidence>
<dbReference type="Gene3D" id="3.40.50.300">
    <property type="entry name" value="P-loop containing nucleotide triphosphate hydrolases"/>
    <property type="match status" value="1"/>
</dbReference>
<dbReference type="SUPFAM" id="SSF52540">
    <property type="entry name" value="P-loop containing nucleoside triphosphate hydrolases"/>
    <property type="match status" value="1"/>
</dbReference>
<sequence>MNYQVLARKWRPHSFAQVVGQQHVLQALSNALTNQRLHHAYLLTGTRGVGKTTIARILAKSLNCEQGISATPCGECDTCQEIDQGRYVDLLEIDAASRTKVEDTRELLDNVQYRPTRGRYKVYLIDEVHMLSRHSFNALLKTLEEPPEHVKFLLATTDPEKLPVTVLSRCLQFHLRALTREEISAQLIHILQAESLSFDAEAIQLLARAARGSMRDALSLTDQAIAQGNQSVELDSVRAMLGHIEGQRIVQLLQLIVSGDHARVLQTLREMQDKVPDIAVVLPELQNLLHQLALLQISPAFAEVELFRDQQSIQSLSATLSPELVQVMYRIVLEGRRELPHAVDAFSAVEMTLLRLLAFRPATMQEMPLAEASVASLNAAQANPAQAIVAEPAATQTSADKQATRHDTSDYEPQLADDDADEDFLSPDEASALAQEQASVMQQAAQQGLNPGAAEIHPEPDPDPEPEHQIEPEPEPEPRQAPVPEPQPNPDSGIASLMATREQLLAKKKAPEVTADVRTAAEIDAWSASVDGMQATGRLRQVLLHSVLEKQGDGYQLIVDSQQQVLCSQQLLSELESRLRQLVGDVALSIDYATPEATPFLIQQLIDTQRAQAALDLVRNDERIQDLVQRFNAELDESSVKPV</sequence>
<keyword evidence="2 11" id="KW-0808">Transferase</keyword>
<dbReference type="CDD" id="cd18137">
    <property type="entry name" value="HLD_clamp_pol_III_gamma_tau"/>
    <property type="match status" value="1"/>
</dbReference>
<comment type="similarity">
    <text evidence="1 11">Belongs to the DnaX/STICHEL family.</text>
</comment>
<evidence type="ECO:0000256" key="9">
    <source>
        <dbReference type="ARBA" id="ARBA00022932"/>
    </source>
</evidence>
<dbReference type="SUPFAM" id="SSF48019">
    <property type="entry name" value="post-AAA+ oligomerization domain-like"/>
    <property type="match status" value="1"/>
</dbReference>
<comment type="subunit">
    <text evidence="11">DNA polymerase III contains a core (composed of alpha, epsilon and theta chains) that associates with a tau subunit. This core dimerizes to form the POLIII' complex. PolIII' associates with the gamma complex (composed of gamma, delta, delta', psi and chi chains) and with the beta chain to form the complete DNA polymerase III complex.</text>
</comment>
<dbReference type="CDD" id="cd00009">
    <property type="entry name" value="AAA"/>
    <property type="match status" value="1"/>
</dbReference>
<dbReference type="Pfam" id="PF22608">
    <property type="entry name" value="DNAX_ATPase_lid"/>
    <property type="match status" value="1"/>
</dbReference>
<dbReference type="InterPro" id="IPR021029">
    <property type="entry name" value="DNA_pol_III_tau_dom-5"/>
</dbReference>
<feature type="region of interest" description="Disordered" evidence="12">
    <location>
        <begin position="394"/>
        <end position="494"/>
    </location>
</feature>
<keyword evidence="7" id="KW-0862">Zinc</keyword>
<evidence type="ECO:0000256" key="1">
    <source>
        <dbReference type="ARBA" id="ARBA00006360"/>
    </source>
</evidence>
<dbReference type="Gene3D" id="1.20.272.10">
    <property type="match status" value="1"/>
</dbReference>
<evidence type="ECO:0000256" key="6">
    <source>
        <dbReference type="ARBA" id="ARBA00022741"/>
    </source>
</evidence>
<feature type="compositionally biased region" description="Basic and acidic residues" evidence="12">
    <location>
        <begin position="456"/>
        <end position="471"/>
    </location>
</feature>
<dbReference type="Pfam" id="PF12169">
    <property type="entry name" value="DNA_pol3_gamma3"/>
    <property type="match status" value="1"/>
</dbReference>
<comment type="caution">
    <text evidence="14">The sequence shown here is derived from an EMBL/GenBank/DDBJ whole genome shotgun (WGS) entry which is preliminary data.</text>
</comment>
<dbReference type="PANTHER" id="PTHR11669">
    <property type="entry name" value="REPLICATION FACTOR C / DNA POLYMERASE III GAMMA-TAU SUBUNIT"/>
    <property type="match status" value="1"/>
</dbReference>
<comment type="function">
    <text evidence="11">DNA polymerase III is a complex, multichain enzyme responsible for most of the replicative synthesis in bacteria. This DNA polymerase also exhibits 3' to 5' exonuclease activity.</text>
</comment>
<evidence type="ECO:0000259" key="13">
    <source>
        <dbReference type="SMART" id="SM00382"/>
    </source>
</evidence>
<evidence type="ECO:0000256" key="3">
    <source>
        <dbReference type="ARBA" id="ARBA00022695"/>
    </source>
</evidence>
<dbReference type="NCBIfam" id="TIGR02397">
    <property type="entry name" value="dnaX_nterm"/>
    <property type="match status" value="1"/>
</dbReference>
<evidence type="ECO:0000256" key="12">
    <source>
        <dbReference type="SAM" id="MobiDB-lite"/>
    </source>
</evidence>
<reference evidence="14 15" key="1">
    <citation type="journal article" date="2018" name="Front. Microbiol.">
        <title>Genome-Based Analysis Reveals the Taxonomy and Diversity of the Family Idiomarinaceae.</title>
        <authorList>
            <person name="Liu Y."/>
            <person name="Lai Q."/>
            <person name="Shao Z."/>
        </authorList>
    </citation>
    <scope>NUCLEOTIDE SEQUENCE [LARGE SCALE GENOMIC DNA]</scope>
    <source>
        <strain evidence="14 15">GBSy1</strain>
    </source>
</reference>
<accession>A0ABY0BXP2</accession>
<dbReference type="InterPro" id="IPR027417">
    <property type="entry name" value="P-loop_NTPase"/>
</dbReference>
<evidence type="ECO:0000256" key="2">
    <source>
        <dbReference type="ARBA" id="ARBA00022679"/>
    </source>
</evidence>
<evidence type="ECO:0000256" key="11">
    <source>
        <dbReference type="RuleBase" id="RU364063"/>
    </source>
</evidence>
<evidence type="ECO:0000256" key="4">
    <source>
        <dbReference type="ARBA" id="ARBA00022705"/>
    </source>
</evidence>
<keyword evidence="15" id="KW-1185">Reference proteome</keyword>
<dbReference type="EMBL" id="PIPN01000005">
    <property type="protein sequence ID" value="RUO28936.1"/>
    <property type="molecule type" value="Genomic_DNA"/>
</dbReference>
<protein>
    <recommendedName>
        <fullName evidence="11">DNA polymerase III subunit gamma/tau</fullName>
        <ecNumber evidence="11">2.7.7.7</ecNumber>
    </recommendedName>
</protein>
<organism evidence="14 15">
    <name type="scientific">Aliidiomarina sedimenti</name>
    <dbReference type="NCBI Taxonomy" id="1933879"/>
    <lineage>
        <taxon>Bacteria</taxon>
        <taxon>Pseudomonadati</taxon>
        <taxon>Pseudomonadota</taxon>
        <taxon>Gammaproteobacteria</taxon>
        <taxon>Alteromonadales</taxon>
        <taxon>Idiomarinaceae</taxon>
        <taxon>Aliidiomarina</taxon>
    </lineage>
</organism>
<dbReference type="SMART" id="SM00382">
    <property type="entry name" value="AAA"/>
    <property type="match status" value="1"/>
</dbReference>
<name>A0ABY0BXP2_9GAMM</name>
<feature type="compositionally biased region" description="Pro residues" evidence="12">
    <location>
        <begin position="479"/>
        <end position="489"/>
    </location>
</feature>
<dbReference type="NCBIfam" id="NF004046">
    <property type="entry name" value="PRK05563.1"/>
    <property type="match status" value="1"/>
</dbReference>
<evidence type="ECO:0000313" key="15">
    <source>
        <dbReference type="Proteomes" id="UP000287410"/>
    </source>
</evidence>
<dbReference type="InterPro" id="IPR050238">
    <property type="entry name" value="DNA_Rep/Repair_Clamp_Loader"/>
</dbReference>
<keyword evidence="5" id="KW-0479">Metal-binding</keyword>
<comment type="catalytic activity">
    <reaction evidence="10 11">
        <text>DNA(n) + a 2'-deoxyribonucleoside 5'-triphosphate = DNA(n+1) + diphosphate</text>
        <dbReference type="Rhea" id="RHEA:22508"/>
        <dbReference type="Rhea" id="RHEA-COMP:17339"/>
        <dbReference type="Rhea" id="RHEA-COMP:17340"/>
        <dbReference type="ChEBI" id="CHEBI:33019"/>
        <dbReference type="ChEBI" id="CHEBI:61560"/>
        <dbReference type="ChEBI" id="CHEBI:173112"/>
        <dbReference type="EC" id="2.7.7.7"/>
    </reaction>
</comment>
<dbReference type="NCBIfam" id="NF005942">
    <property type="entry name" value="PRK07994.1"/>
    <property type="match status" value="1"/>
</dbReference>
<evidence type="ECO:0000256" key="10">
    <source>
        <dbReference type="ARBA" id="ARBA00049244"/>
    </source>
</evidence>
<proteinExistence type="inferred from homology"/>
<dbReference type="PANTHER" id="PTHR11669:SF0">
    <property type="entry name" value="PROTEIN STICHEL-LIKE 2"/>
    <property type="match status" value="1"/>
</dbReference>
<dbReference type="Pfam" id="PF13177">
    <property type="entry name" value="DNA_pol3_delta2"/>
    <property type="match status" value="1"/>
</dbReference>
<dbReference type="Proteomes" id="UP000287410">
    <property type="component" value="Unassembled WGS sequence"/>
</dbReference>
<keyword evidence="9 11" id="KW-0239">DNA-directed DNA polymerase</keyword>
<feature type="compositionally biased region" description="Polar residues" evidence="12">
    <location>
        <begin position="434"/>
        <end position="449"/>
    </location>
</feature>
<dbReference type="InterPro" id="IPR008921">
    <property type="entry name" value="DNA_pol3_clamp-load_cplx_C"/>
</dbReference>
<dbReference type="Gene3D" id="1.10.8.60">
    <property type="match status" value="1"/>
</dbReference>
<keyword evidence="3 11" id="KW-0548">Nucleotidyltransferase</keyword>
<gene>
    <name evidence="11" type="primary">dnaX</name>
    <name evidence="14" type="ORF">CWE12_11645</name>
</gene>
<evidence type="ECO:0000256" key="7">
    <source>
        <dbReference type="ARBA" id="ARBA00022833"/>
    </source>
</evidence>
<feature type="domain" description="AAA+ ATPase" evidence="13">
    <location>
        <begin position="37"/>
        <end position="194"/>
    </location>
</feature>
<dbReference type="Pfam" id="PF12170">
    <property type="entry name" value="DNA_pol3_tau_5"/>
    <property type="match status" value="1"/>
</dbReference>
<keyword evidence="8 11" id="KW-0067">ATP-binding</keyword>
<keyword evidence="4 11" id="KW-0235">DNA replication</keyword>
<dbReference type="RefSeq" id="WP_126789873.1">
    <property type="nucleotide sequence ID" value="NZ_PIPN01000005.1"/>
</dbReference>
<dbReference type="InterPro" id="IPR003593">
    <property type="entry name" value="AAA+_ATPase"/>
</dbReference>